<evidence type="ECO:0000313" key="2">
    <source>
        <dbReference type="Proteomes" id="UP001151699"/>
    </source>
</evidence>
<gene>
    <name evidence="1" type="ORF">Bhyg_00637</name>
</gene>
<sequence length="153" mass="17941">MKSRKSTTHSSEHYSSYSLNLGYCYNRKRRRKAVHKNNSVWFFQTSTAYTFNGCYDDPICTTMLLNENTETSQHNHSKEHVHPHKFRFVLNIKIVCKRFYQAGPILPKVKVLIGVTTEISEKNNIGFVCDFTALTIEVELELYLKRYIYEADC</sequence>
<accession>A0A9Q0N7W3</accession>
<proteinExistence type="predicted"/>
<comment type="caution">
    <text evidence="1">The sequence shown here is derived from an EMBL/GenBank/DDBJ whole genome shotgun (WGS) entry which is preliminary data.</text>
</comment>
<organism evidence="1 2">
    <name type="scientific">Pseudolycoriella hygida</name>
    <dbReference type="NCBI Taxonomy" id="35572"/>
    <lineage>
        <taxon>Eukaryota</taxon>
        <taxon>Metazoa</taxon>
        <taxon>Ecdysozoa</taxon>
        <taxon>Arthropoda</taxon>
        <taxon>Hexapoda</taxon>
        <taxon>Insecta</taxon>
        <taxon>Pterygota</taxon>
        <taxon>Neoptera</taxon>
        <taxon>Endopterygota</taxon>
        <taxon>Diptera</taxon>
        <taxon>Nematocera</taxon>
        <taxon>Sciaroidea</taxon>
        <taxon>Sciaridae</taxon>
        <taxon>Pseudolycoriella</taxon>
    </lineage>
</organism>
<dbReference type="AlphaFoldDB" id="A0A9Q0N7W3"/>
<reference evidence="1" key="1">
    <citation type="submission" date="2022-07" db="EMBL/GenBank/DDBJ databases">
        <authorList>
            <person name="Trinca V."/>
            <person name="Uliana J.V.C."/>
            <person name="Torres T.T."/>
            <person name="Ward R.J."/>
            <person name="Monesi N."/>
        </authorList>
    </citation>
    <scope>NUCLEOTIDE SEQUENCE</scope>
    <source>
        <strain evidence="1">HSMRA1968</strain>
        <tissue evidence="1">Whole embryos</tissue>
    </source>
</reference>
<name>A0A9Q0N7W3_9DIPT</name>
<keyword evidence="2" id="KW-1185">Reference proteome</keyword>
<dbReference type="EMBL" id="WJQU01000001">
    <property type="protein sequence ID" value="KAJ6645431.1"/>
    <property type="molecule type" value="Genomic_DNA"/>
</dbReference>
<dbReference type="Proteomes" id="UP001151699">
    <property type="component" value="Chromosome A"/>
</dbReference>
<protein>
    <submittedName>
        <fullName evidence="1">Uncharacterized protein</fullName>
    </submittedName>
</protein>
<evidence type="ECO:0000313" key="1">
    <source>
        <dbReference type="EMBL" id="KAJ6645431.1"/>
    </source>
</evidence>